<protein>
    <submittedName>
        <fullName evidence="8">Cation efflux protein</fullName>
    </submittedName>
</protein>
<comment type="caution">
    <text evidence="8">The sequence shown here is derived from an EMBL/GenBank/DDBJ whole genome shotgun (WGS) entry which is preliminary data.</text>
</comment>
<dbReference type="SUPFAM" id="SSF161111">
    <property type="entry name" value="Cation efflux protein transmembrane domain-like"/>
    <property type="match status" value="1"/>
</dbReference>
<feature type="transmembrane region" description="Helical" evidence="6">
    <location>
        <begin position="163"/>
        <end position="182"/>
    </location>
</feature>
<feature type="domain" description="Cation efflux protein transmembrane" evidence="7">
    <location>
        <begin position="14"/>
        <end position="219"/>
    </location>
</feature>
<evidence type="ECO:0000256" key="1">
    <source>
        <dbReference type="ARBA" id="ARBA00004141"/>
    </source>
</evidence>
<dbReference type="InterPro" id="IPR002524">
    <property type="entry name" value="Cation_efflux"/>
</dbReference>
<dbReference type="AlphaFoldDB" id="K2BUG0"/>
<keyword evidence="3 6" id="KW-0812">Transmembrane</keyword>
<dbReference type="InterPro" id="IPR027469">
    <property type="entry name" value="Cation_efflux_TMD_sf"/>
</dbReference>
<feature type="transmembrane region" description="Helical" evidence="6">
    <location>
        <begin position="81"/>
        <end position="104"/>
    </location>
</feature>
<dbReference type="EMBL" id="AMFJ01021663">
    <property type="protein sequence ID" value="EKD65889.1"/>
    <property type="molecule type" value="Genomic_DNA"/>
</dbReference>
<keyword evidence="4 6" id="KW-1133">Transmembrane helix</keyword>
<gene>
    <name evidence="8" type="ORF">ACD_49C00077G0017</name>
</gene>
<dbReference type="Pfam" id="PF01545">
    <property type="entry name" value="Cation_efflux"/>
    <property type="match status" value="1"/>
</dbReference>
<evidence type="ECO:0000256" key="4">
    <source>
        <dbReference type="ARBA" id="ARBA00022989"/>
    </source>
</evidence>
<organism evidence="8">
    <name type="scientific">uncultured bacterium</name>
    <name type="common">gcode 4</name>
    <dbReference type="NCBI Taxonomy" id="1234023"/>
    <lineage>
        <taxon>Bacteria</taxon>
        <taxon>environmental samples</taxon>
    </lineage>
</organism>
<keyword evidence="2" id="KW-0813">Transport</keyword>
<proteinExistence type="predicted"/>
<evidence type="ECO:0000259" key="7">
    <source>
        <dbReference type="Pfam" id="PF01545"/>
    </source>
</evidence>
<dbReference type="Gene3D" id="1.20.1510.10">
    <property type="entry name" value="Cation efflux protein transmembrane domain"/>
    <property type="match status" value="1"/>
</dbReference>
<dbReference type="GO" id="GO:0006882">
    <property type="term" value="P:intracellular zinc ion homeostasis"/>
    <property type="evidence" value="ECO:0007669"/>
    <property type="project" value="TreeGrafter"/>
</dbReference>
<dbReference type="GO" id="GO:0008324">
    <property type="term" value="F:monoatomic cation transmembrane transporter activity"/>
    <property type="evidence" value="ECO:0007669"/>
    <property type="project" value="InterPro"/>
</dbReference>
<sequence>MPSSHKKTHGLFAVTVAIIWNFIIMILKFIWFFLSGSGVLFSEAIHSVADTSNQVLLMVGLKKSRKKADANFSYWYWKERFFRAILSACGIFFIWAGVTVYHSIENFLHPIIIENSFYVLIILAISFIVESITLLIAIISVYDRQDWLLESIKEADNASKAVILEDSVAVFWVLIAFVSILLTNLTGKTYFDSIWSLIIWILLWIVAIILIMENKSYLLGRGIDEELKEDIIETIKTDNLIEKIIDFKSEVIDIDCYIIKVEAEFNGSSLMREINHNWFFQDEYEYIKEDYNEFLKFCVDYADRIPRIIGKRIDALEKNIKEKHPEIKHIDIELN</sequence>
<dbReference type="NCBIfam" id="TIGR01297">
    <property type="entry name" value="CDF"/>
    <property type="match status" value="1"/>
</dbReference>
<evidence type="ECO:0000256" key="6">
    <source>
        <dbReference type="SAM" id="Phobius"/>
    </source>
</evidence>
<comment type="subcellular location">
    <subcellularLocation>
        <location evidence="1">Membrane</location>
        <topology evidence="1">Multi-pass membrane protein</topology>
    </subcellularLocation>
</comment>
<dbReference type="InterPro" id="IPR058533">
    <property type="entry name" value="Cation_efflux_TM"/>
</dbReference>
<evidence type="ECO:0000256" key="5">
    <source>
        <dbReference type="ARBA" id="ARBA00023136"/>
    </source>
</evidence>
<keyword evidence="5 6" id="KW-0472">Membrane</keyword>
<dbReference type="PANTHER" id="PTHR13414">
    <property type="entry name" value="HUEL-CATION TRANSPORTER"/>
    <property type="match status" value="1"/>
</dbReference>
<accession>K2BUG0</accession>
<dbReference type="InterPro" id="IPR040177">
    <property type="entry name" value="SLC30A9"/>
</dbReference>
<feature type="transmembrane region" description="Helical" evidence="6">
    <location>
        <begin position="116"/>
        <end position="142"/>
    </location>
</feature>
<reference evidence="8" key="1">
    <citation type="journal article" date="2012" name="Science">
        <title>Fermentation, hydrogen, and sulfur metabolism in multiple uncultivated bacterial phyla.</title>
        <authorList>
            <person name="Wrighton K.C."/>
            <person name="Thomas B.C."/>
            <person name="Sharon I."/>
            <person name="Miller C.S."/>
            <person name="Castelle C.J."/>
            <person name="VerBerkmoes N.C."/>
            <person name="Wilkins M.J."/>
            <person name="Hettich R.L."/>
            <person name="Lipton M.S."/>
            <person name="Williams K.H."/>
            <person name="Long P.E."/>
            <person name="Banfield J.F."/>
        </authorList>
    </citation>
    <scope>NUCLEOTIDE SEQUENCE [LARGE SCALE GENOMIC DNA]</scope>
</reference>
<feature type="transmembrane region" description="Helical" evidence="6">
    <location>
        <begin position="12"/>
        <end position="34"/>
    </location>
</feature>
<evidence type="ECO:0000256" key="2">
    <source>
        <dbReference type="ARBA" id="ARBA00022448"/>
    </source>
</evidence>
<evidence type="ECO:0000256" key="3">
    <source>
        <dbReference type="ARBA" id="ARBA00022692"/>
    </source>
</evidence>
<evidence type="ECO:0000313" key="8">
    <source>
        <dbReference type="EMBL" id="EKD65889.1"/>
    </source>
</evidence>
<name>K2BUG0_9BACT</name>
<dbReference type="GO" id="GO:0006829">
    <property type="term" value="P:zinc ion transport"/>
    <property type="evidence" value="ECO:0007669"/>
    <property type="project" value="InterPro"/>
</dbReference>
<dbReference type="GO" id="GO:0016020">
    <property type="term" value="C:membrane"/>
    <property type="evidence" value="ECO:0007669"/>
    <property type="project" value="UniProtKB-SubCell"/>
</dbReference>
<feature type="transmembrane region" description="Helical" evidence="6">
    <location>
        <begin position="194"/>
        <end position="212"/>
    </location>
</feature>
<dbReference type="PANTHER" id="PTHR13414:SF9">
    <property type="entry name" value="PROTON-COUPLED ZINC ANTIPORTER SLC30A9, MITOCHONDRIAL"/>
    <property type="match status" value="1"/>
</dbReference>